<dbReference type="InterPro" id="IPR018561">
    <property type="entry name" value="AosR"/>
</dbReference>
<dbReference type="RefSeq" id="WP_189670252.1">
    <property type="nucleotide sequence ID" value="NZ_BNAS01000004.1"/>
</dbReference>
<reference evidence="2" key="1">
    <citation type="journal article" date="2014" name="Int. J. Syst. Evol. Microbiol.">
        <title>Complete genome sequence of Corynebacterium casei LMG S-19264T (=DSM 44701T), isolated from a smear-ripened cheese.</title>
        <authorList>
            <consortium name="US DOE Joint Genome Institute (JGI-PGF)"/>
            <person name="Walter F."/>
            <person name="Albersmeier A."/>
            <person name="Kalinowski J."/>
            <person name="Ruckert C."/>
        </authorList>
    </citation>
    <scope>NUCLEOTIDE SEQUENCE</scope>
    <source>
        <strain evidence="2">CGMCC 4.7398</strain>
    </source>
</reference>
<dbReference type="Proteomes" id="UP000627369">
    <property type="component" value="Unassembled WGS sequence"/>
</dbReference>
<proteinExistence type="predicted"/>
<evidence type="ECO:0000313" key="2">
    <source>
        <dbReference type="EMBL" id="GHH75560.1"/>
    </source>
</evidence>
<evidence type="ECO:0000256" key="1">
    <source>
        <dbReference type="SAM" id="MobiDB-lite"/>
    </source>
</evidence>
<name>A0A919G011_9MICO</name>
<dbReference type="EMBL" id="BNAS01000004">
    <property type="protein sequence ID" value="GHH75560.1"/>
    <property type="molecule type" value="Genomic_DNA"/>
</dbReference>
<gene>
    <name evidence="2" type="ORF">GCM10017772_32220</name>
</gene>
<evidence type="ECO:0008006" key="4">
    <source>
        <dbReference type="Google" id="ProtNLM"/>
    </source>
</evidence>
<reference evidence="2" key="2">
    <citation type="submission" date="2020-09" db="EMBL/GenBank/DDBJ databases">
        <authorList>
            <person name="Sun Q."/>
            <person name="Zhou Y."/>
        </authorList>
    </citation>
    <scope>NUCLEOTIDE SEQUENCE</scope>
    <source>
        <strain evidence="2">CGMCC 4.7398</strain>
    </source>
</reference>
<keyword evidence="3" id="KW-1185">Reference proteome</keyword>
<evidence type="ECO:0000313" key="3">
    <source>
        <dbReference type="Proteomes" id="UP000627369"/>
    </source>
</evidence>
<feature type="region of interest" description="Disordered" evidence="1">
    <location>
        <begin position="44"/>
        <end position="63"/>
    </location>
</feature>
<organism evidence="2 3">
    <name type="scientific">Promicromonospora soli</name>
    <dbReference type="NCBI Taxonomy" id="2035533"/>
    <lineage>
        <taxon>Bacteria</taxon>
        <taxon>Bacillati</taxon>
        <taxon>Actinomycetota</taxon>
        <taxon>Actinomycetes</taxon>
        <taxon>Micrococcales</taxon>
        <taxon>Promicromonosporaceae</taxon>
        <taxon>Promicromonospora</taxon>
    </lineage>
</organism>
<dbReference type="AlphaFoldDB" id="A0A919G011"/>
<sequence>MTPFRAMRRGYEARFEPVERVVLARVARDVSDMLREEAGLDLFPDGDEPGFSTHPGPGKGQAWANGLLAPDELTDADLARLTGVTGVGRIPTDPAAQRLLPDASKDDTDIAAEFRRLTQNDVALAKVERLEAFAALLDLPTGEDAPSPLGRHGAPPPVRVPREEAEQFAGALTDVRLVIAERLGLKTDDQVMQLTDEIMWDRQAGREIPVATDGRAARRFWSGVFVAAGYAQETLMDVMLAELRGRRPPGSATASE</sequence>
<dbReference type="Pfam" id="PF09438">
    <property type="entry name" value="DUF2017"/>
    <property type="match status" value="1"/>
</dbReference>
<protein>
    <recommendedName>
        <fullName evidence="4">DUF2017 domain-containing protein</fullName>
    </recommendedName>
</protein>
<accession>A0A919G011</accession>
<comment type="caution">
    <text evidence="2">The sequence shown here is derived from an EMBL/GenBank/DDBJ whole genome shotgun (WGS) entry which is preliminary data.</text>
</comment>